<name>A0A317PTF0_9HYPH</name>
<proteinExistence type="predicted"/>
<comment type="caution">
    <text evidence="2">The sequence shown here is derived from an EMBL/GenBank/DDBJ whole genome shotgun (WGS) entry which is preliminary data.</text>
</comment>
<keyword evidence="2" id="KW-0808">Transferase</keyword>
<reference evidence="2 3" key="1">
    <citation type="submission" date="2018-05" db="EMBL/GenBank/DDBJ databases">
        <title>Genomic Encyclopedia of Type Strains, Phase IV (KMG-IV): sequencing the most valuable type-strain genomes for metagenomic binning, comparative biology and taxonomic classification.</title>
        <authorList>
            <person name="Goeker M."/>
        </authorList>
    </citation>
    <scope>NUCLEOTIDE SEQUENCE [LARGE SCALE GENOMIC DNA]</scope>
    <source>
        <strain evidence="2 3">DSM 16791</strain>
    </source>
</reference>
<dbReference type="InterPro" id="IPR001173">
    <property type="entry name" value="Glyco_trans_2-like"/>
</dbReference>
<dbReference type="InterPro" id="IPR050834">
    <property type="entry name" value="Glycosyltransf_2"/>
</dbReference>
<dbReference type="AlphaFoldDB" id="A0A317PTF0"/>
<feature type="domain" description="Glycosyltransferase 2-like" evidence="1">
    <location>
        <begin position="6"/>
        <end position="131"/>
    </location>
</feature>
<dbReference type="CDD" id="cd00761">
    <property type="entry name" value="Glyco_tranf_GTA_type"/>
    <property type="match status" value="1"/>
</dbReference>
<protein>
    <submittedName>
        <fullName evidence="2">Glycosyl transferase family 2</fullName>
    </submittedName>
</protein>
<organism evidence="2 3">
    <name type="scientific">Hoeflea marina</name>
    <dbReference type="NCBI Taxonomy" id="274592"/>
    <lineage>
        <taxon>Bacteria</taxon>
        <taxon>Pseudomonadati</taxon>
        <taxon>Pseudomonadota</taxon>
        <taxon>Alphaproteobacteria</taxon>
        <taxon>Hyphomicrobiales</taxon>
        <taxon>Rhizobiaceae</taxon>
        <taxon>Hoeflea</taxon>
    </lineage>
</organism>
<dbReference type="PANTHER" id="PTHR43685:SF2">
    <property type="entry name" value="GLYCOSYLTRANSFERASE 2-LIKE DOMAIN-CONTAINING PROTEIN"/>
    <property type="match status" value="1"/>
</dbReference>
<dbReference type="Pfam" id="PF00535">
    <property type="entry name" value="Glycos_transf_2"/>
    <property type="match status" value="1"/>
</dbReference>
<dbReference type="RefSeq" id="WP_110030071.1">
    <property type="nucleotide sequence ID" value="NZ_QGTR01000001.1"/>
</dbReference>
<dbReference type="OrthoDB" id="9794124at2"/>
<dbReference type="GO" id="GO:0016740">
    <property type="term" value="F:transferase activity"/>
    <property type="evidence" value="ECO:0007669"/>
    <property type="project" value="UniProtKB-KW"/>
</dbReference>
<evidence type="ECO:0000259" key="1">
    <source>
        <dbReference type="Pfam" id="PF00535"/>
    </source>
</evidence>
<dbReference type="EMBL" id="QGTR01000001">
    <property type="protein sequence ID" value="PWW03516.1"/>
    <property type="molecule type" value="Genomic_DNA"/>
</dbReference>
<evidence type="ECO:0000313" key="3">
    <source>
        <dbReference type="Proteomes" id="UP000246352"/>
    </source>
</evidence>
<dbReference type="InterPro" id="IPR029044">
    <property type="entry name" value="Nucleotide-diphossugar_trans"/>
</dbReference>
<accession>A0A317PTF0</accession>
<evidence type="ECO:0000313" key="2">
    <source>
        <dbReference type="EMBL" id="PWW03516.1"/>
    </source>
</evidence>
<sequence>MLPRISIITPTYNRREALLRAIDSVRSQSVGVHEHIIADDGSTDGTEAAVRALGDSRIVYHRLPERSGANAARNAAIALARAPLTTLLDSDDLYLPHRIETTLAIFEGDPETTVSISSFRTEGAGREIVNVNPAGFLAPADLELAVMAQVIYMAGTSLTMRTEALRAVGGFDASLPRYQDGDLLLRLARSHGARLSGTIDWVKTISGDAITALQPAVPAYAALYRSNPGYPERFPEIFRYMIARAVLADLMRLRPDLALRSVRASRKPPLNCSIRDLICGYRSGKRERRRARAEIRRKLAASAARHDA</sequence>
<dbReference type="Proteomes" id="UP000246352">
    <property type="component" value="Unassembled WGS sequence"/>
</dbReference>
<gene>
    <name evidence="2" type="ORF">DFR52_101197</name>
</gene>
<dbReference type="PANTHER" id="PTHR43685">
    <property type="entry name" value="GLYCOSYLTRANSFERASE"/>
    <property type="match status" value="1"/>
</dbReference>
<keyword evidence="3" id="KW-1185">Reference proteome</keyword>
<dbReference type="Gene3D" id="3.90.550.10">
    <property type="entry name" value="Spore Coat Polysaccharide Biosynthesis Protein SpsA, Chain A"/>
    <property type="match status" value="1"/>
</dbReference>
<dbReference type="SUPFAM" id="SSF53448">
    <property type="entry name" value="Nucleotide-diphospho-sugar transferases"/>
    <property type="match status" value="1"/>
</dbReference>